<dbReference type="RefSeq" id="WP_377043435.1">
    <property type="nucleotide sequence ID" value="NZ_JBHLUN010000005.1"/>
</dbReference>
<dbReference type="EMBL" id="JBHLUN010000005">
    <property type="protein sequence ID" value="MFC0407710.1"/>
    <property type="molecule type" value="Genomic_DNA"/>
</dbReference>
<organism evidence="1 2">
    <name type="scientific">Roseomonas elaeocarpi</name>
    <dbReference type="NCBI Taxonomy" id="907779"/>
    <lineage>
        <taxon>Bacteria</taxon>
        <taxon>Pseudomonadati</taxon>
        <taxon>Pseudomonadota</taxon>
        <taxon>Alphaproteobacteria</taxon>
        <taxon>Acetobacterales</taxon>
        <taxon>Roseomonadaceae</taxon>
        <taxon>Roseomonas</taxon>
    </lineage>
</organism>
<sequence length="80" mass="8879">MAPRSAVDPLELALLRADHRIGEGEAVVRRLTHLLNTIAPDALGVPEMRLQLALFLDTLHTMKVARSTMERHRALMLLSG</sequence>
<keyword evidence="2" id="KW-1185">Reference proteome</keyword>
<gene>
    <name evidence="1" type="ORF">ACFFGY_05580</name>
</gene>
<evidence type="ECO:0000313" key="1">
    <source>
        <dbReference type="EMBL" id="MFC0407710.1"/>
    </source>
</evidence>
<dbReference type="Proteomes" id="UP001589865">
    <property type="component" value="Unassembled WGS sequence"/>
</dbReference>
<proteinExistence type="predicted"/>
<protein>
    <submittedName>
        <fullName evidence="1">Uncharacterized protein</fullName>
    </submittedName>
</protein>
<reference evidence="1 2" key="1">
    <citation type="submission" date="2024-09" db="EMBL/GenBank/DDBJ databases">
        <authorList>
            <person name="Sun Q."/>
            <person name="Mori K."/>
        </authorList>
    </citation>
    <scope>NUCLEOTIDE SEQUENCE [LARGE SCALE GENOMIC DNA]</scope>
    <source>
        <strain evidence="1 2">TBRC 5777</strain>
    </source>
</reference>
<name>A0ABV6JQT8_9PROT</name>
<comment type="caution">
    <text evidence="1">The sequence shown here is derived from an EMBL/GenBank/DDBJ whole genome shotgun (WGS) entry which is preliminary data.</text>
</comment>
<accession>A0ABV6JQT8</accession>
<evidence type="ECO:0000313" key="2">
    <source>
        <dbReference type="Proteomes" id="UP001589865"/>
    </source>
</evidence>